<evidence type="ECO:0000256" key="7">
    <source>
        <dbReference type="ARBA" id="ARBA00022927"/>
    </source>
</evidence>
<keyword evidence="7" id="KW-0653">Protein transport</keyword>
<organism evidence="17 18">
    <name type="scientific">Rhizoctonia solani</name>
    <dbReference type="NCBI Taxonomy" id="456999"/>
    <lineage>
        <taxon>Eukaryota</taxon>
        <taxon>Fungi</taxon>
        <taxon>Dikarya</taxon>
        <taxon>Basidiomycota</taxon>
        <taxon>Agaricomycotina</taxon>
        <taxon>Agaricomycetes</taxon>
        <taxon>Cantharellales</taxon>
        <taxon>Ceratobasidiaceae</taxon>
        <taxon>Rhizoctonia</taxon>
    </lineage>
</organism>
<keyword evidence="5 14" id="KW-0812">Transmembrane</keyword>
<comment type="caution">
    <text evidence="17">The sequence shown here is derived from an EMBL/GenBank/DDBJ whole genome shotgun (WGS) entry which is preliminary data.</text>
</comment>
<comment type="subcellular location">
    <subcellularLocation>
        <location evidence="1">Endoplasmic reticulum membrane</location>
        <topology evidence="1">Single-pass type IV membrane protein</topology>
    </subcellularLocation>
    <subcellularLocation>
        <location evidence="2">Golgi apparatus membrane</location>
        <topology evidence="2">Single-pass type IV membrane protein</topology>
    </subcellularLocation>
</comment>
<dbReference type="CDD" id="cd15866">
    <property type="entry name" value="R-SNARE_SEC22"/>
    <property type="match status" value="1"/>
</dbReference>
<reference evidence="17" key="1">
    <citation type="submission" date="2021-01" db="EMBL/GenBank/DDBJ databases">
        <authorList>
            <person name="Kaushik A."/>
        </authorList>
    </citation>
    <scope>NUCLEOTIDE SEQUENCE</scope>
    <source>
        <strain evidence="17">AG2-2IIIB</strain>
    </source>
</reference>
<dbReference type="GO" id="GO:0006890">
    <property type="term" value="P:retrograde vesicle-mediated transport, Golgi to endoplasmic reticulum"/>
    <property type="evidence" value="ECO:0007669"/>
    <property type="project" value="InterPro"/>
</dbReference>
<evidence type="ECO:0000256" key="9">
    <source>
        <dbReference type="ARBA" id="ARBA00023034"/>
    </source>
</evidence>
<feature type="domain" description="V-SNARE coiled-coil homology" evidence="16">
    <location>
        <begin position="58"/>
        <end position="118"/>
    </location>
</feature>
<protein>
    <recommendedName>
        <fullName evidence="12">Protein transport protein SEC22</fullName>
    </recommendedName>
</protein>
<name>A0A8H3CDG5_9AGAM</name>
<evidence type="ECO:0000256" key="14">
    <source>
        <dbReference type="SAM" id="Phobius"/>
    </source>
</evidence>
<evidence type="ECO:0000313" key="18">
    <source>
        <dbReference type="Proteomes" id="UP000663843"/>
    </source>
</evidence>
<keyword evidence="8 14" id="KW-1133">Transmembrane helix</keyword>
<dbReference type="InterPro" id="IPR042855">
    <property type="entry name" value="V_SNARE_CC"/>
</dbReference>
<evidence type="ECO:0000256" key="4">
    <source>
        <dbReference type="ARBA" id="ARBA00022448"/>
    </source>
</evidence>
<evidence type="ECO:0000256" key="8">
    <source>
        <dbReference type="ARBA" id="ARBA00022989"/>
    </source>
</evidence>
<dbReference type="PROSITE" id="PS50892">
    <property type="entry name" value="V_SNARE"/>
    <property type="match status" value="1"/>
</dbReference>
<dbReference type="SUPFAM" id="SSF64356">
    <property type="entry name" value="SNARE-like"/>
    <property type="match status" value="1"/>
</dbReference>
<keyword evidence="10 13" id="KW-0175">Coiled coil</keyword>
<evidence type="ECO:0000256" key="5">
    <source>
        <dbReference type="ARBA" id="ARBA00022692"/>
    </source>
</evidence>
<evidence type="ECO:0000256" key="13">
    <source>
        <dbReference type="PROSITE-ProRule" id="PRU00290"/>
    </source>
</evidence>
<dbReference type="PANTHER" id="PTHR45837">
    <property type="entry name" value="VESICLE-TRAFFICKING PROTEIN SEC22B"/>
    <property type="match status" value="1"/>
</dbReference>
<dbReference type="GO" id="GO:0005789">
    <property type="term" value="C:endoplasmic reticulum membrane"/>
    <property type="evidence" value="ECO:0007669"/>
    <property type="project" value="UniProtKB-SubCell"/>
</dbReference>
<feature type="non-terminal residue" evidence="17">
    <location>
        <position position="1"/>
    </location>
</feature>
<dbReference type="Gene3D" id="1.20.5.110">
    <property type="match status" value="1"/>
</dbReference>
<dbReference type="Pfam" id="PF00957">
    <property type="entry name" value="Synaptobrevin"/>
    <property type="match status" value="1"/>
</dbReference>
<dbReference type="SUPFAM" id="SSF58038">
    <property type="entry name" value="SNARE fusion complex"/>
    <property type="match status" value="1"/>
</dbReference>
<dbReference type="EMBL" id="CAJMWT010003959">
    <property type="protein sequence ID" value="CAE6481691.1"/>
    <property type="molecule type" value="Genomic_DNA"/>
</dbReference>
<gene>
    <name evidence="17" type="ORF">RDB_LOCUS119153</name>
</gene>
<evidence type="ECO:0000313" key="17">
    <source>
        <dbReference type="EMBL" id="CAE6481691.1"/>
    </source>
</evidence>
<sequence>KLAFSYLDELTKEFERVYGDKVEGVRKPYAFVGFDTFMSKTARLYRDTRSATASSESNLDKLNGELQDVTRIMTKNMEELLWRGDSLDRMSHLSTSLRSESAKYRKAARNINTQGTFIYFHCQTILADNRIALIRKWAPVGAVGLFIIVFIYAKFF</sequence>
<evidence type="ECO:0000256" key="3">
    <source>
        <dbReference type="ARBA" id="ARBA00008025"/>
    </source>
</evidence>
<feature type="domain" description="Longin" evidence="15">
    <location>
        <begin position="1"/>
        <end position="38"/>
    </location>
</feature>
<keyword evidence="6" id="KW-0256">Endoplasmic reticulum</keyword>
<evidence type="ECO:0000259" key="15">
    <source>
        <dbReference type="PROSITE" id="PS50859"/>
    </source>
</evidence>
<evidence type="ECO:0000256" key="11">
    <source>
        <dbReference type="ARBA" id="ARBA00023136"/>
    </source>
</evidence>
<dbReference type="Proteomes" id="UP000663843">
    <property type="component" value="Unassembled WGS sequence"/>
</dbReference>
<dbReference type="GO" id="GO:0005484">
    <property type="term" value="F:SNAP receptor activity"/>
    <property type="evidence" value="ECO:0007669"/>
    <property type="project" value="InterPro"/>
</dbReference>
<evidence type="ECO:0000256" key="1">
    <source>
        <dbReference type="ARBA" id="ARBA00004163"/>
    </source>
</evidence>
<keyword evidence="4" id="KW-0813">Transport</keyword>
<evidence type="ECO:0000256" key="12">
    <source>
        <dbReference type="ARBA" id="ARBA00024249"/>
    </source>
</evidence>
<dbReference type="InterPro" id="IPR010908">
    <property type="entry name" value="Longin_dom"/>
</dbReference>
<dbReference type="Gene3D" id="3.30.450.50">
    <property type="entry name" value="Longin domain"/>
    <property type="match status" value="1"/>
</dbReference>
<evidence type="ECO:0000256" key="10">
    <source>
        <dbReference type="ARBA" id="ARBA00023054"/>
    </source>
</evidence>
<evidence type="ECO:0000256" key="6">
    <source>
        <dbReference type="ARBA" id="ARBA00022824"/>
    </source>
</evidence>
<feature type="transmembrane region" description="Helical" evidence="14">
    <location>
        <begin position="137"/>
        <end position="155"/>
    </location>
</feature>
<dbReference type="GO" id="GO:0006888">
    <property type="term" value="P:endoplasmic reticulum to Golgi vesicle-mediated transport"/>
    <property type="evidence" value="ECO:0007669"/>
    <property type="project" value="InterPro"/>
</dbReference>
<dbReference type="PROSITE" id="PS50859">
    <property type="entry name" value="LONGIN"/>
    <property type="match status" value="1"/>
</dbReference>
<dbReference type="AlphaFoldDB" id="A0A8H3CDG5"/>
<dbReference type="InterPro" id="IPR011012">
    <property type="entry name" value="Longin-like_dom_sf"/>
</dbReference>
<accession>A0A8H3CDG5</accession>
<dbReference type="InterPro" id="IPR044565">
    <property type="entry name" value="Sec22"/>
</dbReference>
<comment type="similarity">
    <text evidence="3">Belongs to the synaptobrevin family.</text>
</comment>
<dbReference type="GO" id="GO:0015031">
    <property type="term" value="P:protein transport"/>
    <property type="evidence" value="ECO:0007669"/>
    <property type="project" value="UniProtKB-KW"/>
</dbReference>
<dbReference type="GO" id="GO:0000139">
    <property type="term" value="C:Golgi membrane"/>
    <property type="evidence" value="ECO:0007669"/>
    <property type="project" value="UniProtKB-SubCell"/>
</dbReference>
<proteinExistence type="inferred from homology"/>
<keyword evidence="9" id="KW-0333">Golgi apparatus</keyword>
<keyword evidence="11 14" id="KW-0472">Membrane</keyword>
<evidence type="ECO:0000256" key="2">
    <source>
        <dbReference type="ARBA" id="ARBA00004409"/>
    </source>
</evidence>
<evidence type="ECO:0000259" key="16">
    <source>
        <dbReference type="PROSITE" id="PS50892"/>
    </source>
</evidence>